<dbReference type="FunFam" id="3.40.50.300:FF:000335">
    <property type="entry name" value="ATP binding cassette subfamily A member 5"/>
    <property type="match status" value="1"/>
</dbReference>
<accession>A0A8C5SLS5</accession>
<dbReference type="GO" id="GO:0016020">
    <property type="term" value="C:membrane"/>
    <property type="evidence" value="ECO:0007669"/>
    <property type="project" value="UniProtKB-SubCell"/>
</dbReference>
<evidence type="ECO:0000256" key="3">
    <source>
        <dbReference type="ARBA" id="ARBA00022448"/>
    </source>
</evidence>
<organism evidence="12 13">
    <name type="scientific">Laticauda laticaudata</name>
    <name type="common">Blue-ringed sea krait</name>
    <name type="synonym">Blue-lipped sea krait</name>
    <dbReference type="NCBI Taxonomy" id="8630"/>
    <lineage>
        <taxon>Eukaryota</taxon>
        <taxon>Metazoa</taxon>
        <taxon>Chordata</taxon>
        <taxon>Craniata</taxon>
        <taxon>Vertebrata</taxon>
        <taxon>Euteleostomi</taxon>
        <taxon>Lepidosauria</taxon>
        <taxon>Squamata</taxon>
        <taxon>Bifurcata</taxon>
        <taxon>Unidentata</taxon>
        <taxon>Episquamata</taxon>
        <taxon>Toxicofera</taxon>
        <taxon>Serpentes</taxon>
        <taxon>Colubroidea</taxon>
        <taxon>Elapidae</taxon>
        <taxon>Laticaudinae</taxon>
        <taxon>Laticauda</taxon>
    </lineage>
</organism>
<dbReference type="GO" id="GO:0005524">
    <property type="term" value="F:ATP binding"/>
    <property type="evidence" value="ECO:0007669"/>
    <property type="project" value="UniProtKB-KW"/>
</dbReference>
<name>A0A8C5SLS5_LATLA</name>
<dbReference type="GO" id="GO:0140359">
    <property type="term" value="F:ABC-type transporter activity"/>
    <property type="evidence" value="ECO:0007669"/>
    <property type="project" value="InterPro"/>
</dbReference>
<feature type="domain" description="ABC transporter" evidence="11">
    <location>
        <begin position="141"/>
        <end position="384"/>
    </location>
</feature>
<evidence type="ECO:0000256" key="8">
    <source>
        <dbReference type="ARBA" id="ARBA00023136"/>
    </source>
</evidence>
<evidence type="ECO:0000313" key="12">
    <source>
        <dbReference type="Ensembl" id="ENSLLTP00000017701.1"/>
    </source>
</evidence>
<evidence type="ECO:0000256" key="5">
    <source>
        <dbReference type="ARBA" id="ARBA00022741"/>
    </source>
</evidence>
<dbReference type="GO" id="GO:0016887">
    <property type="term" value="F:ATP hydrolysis activity"/>
    <property type="evidence" value="ECO:0007669"/>
    <property type="project" value="InterPro"/>
</dbReference>
<evidence type="ECO:0000256" key="2">
    <source>
        <dbReference type="ARBA" id="ARBA00008869"/>
    </source>
</evidence>
<keyword evidence="8 10" id="KW-0472">Membrane</keyword>
<feature type="transmembrane region" description="Helical" evidence="10">
    <location>
        <begin position="64"/>
        <end position="81"/>
    </location>
</feature>
<reference evidence="12" key="2">
    <citation type="submission" date="2025-09" db="UniProtKB">
        <authorList>
            <consortium name="Ensembl"/>
        </authorList>
    </citation>
    <scope>IDENTIFICATION</scope>
</reference>
<dbReference type="Ensembl" id="ENSLLTT00000018355.1">
    <property type="protein sequence ID" value="ENSLLTP00000017701.1"/>
    <property type="gene ID" value="ENSLLTG00000013411.1"/>
</dbReference>
<proteinExistence type="inferred from homology"/>
<dbReference type="InterPro" id="IPR027417">
    <property type="entry name" value="P-loop_NTPase"/>
</dbReference>
<evidence type="ECO:0000256" key="4">
    <source>
        <dbReference type="ARBA" id="ARBA00022692"/>
    </source>
</evidence>
<evidence type="ECO:0000259" key="11">
    <source>
        <dbReference type="PROSITE" id="PS50893"/>
    </source>
</evidence>
<dbReference type="PANTHER" id="PTHR19229">
    <property type="entry name" value="ATP-BINDING CASSETTE TRANSPORTER SUBFAMILY A ABCA"/>
    <property type="match status" value="1"/>
</dbReference>
<dbReference type="GeneTree" id="ENSGT00940000162673"/>
<evidence type="ECO:0000256" key="9">
    <source>
        <dbReference type="SAM" id="MobiDB-lite"/>
    </source>
</evidence>
<keyword evidence="7 10" id="KW-1133">Transmembrane helix</keyword>
<dbReference type="InterPro" id="IPR056264">
    <property type="entry name" value="R2_ABCA1-4-like"/>
</dbReference>
<protein>
    <recommendedName>
        <fullName evidence="11">ABC transporter domain-containing protein</fullName>
    </recommendedName>
</protein>
<feature type="transmembrane region" description="Helical" evidence="10">
    <location>
        <begin position="21"/>
        <end position="44"/>
    </location>
</feature>
<dbReference type="Proteomes" id="UP000694406">
    <property type="component" value="Unplaced"/>
</dbReference>
<dbReference type="CDD" id="cd03263">
    <property type="entry name" value="ABC_subfamily_A"/>
    <property type="match status" value="1"/>
</dbReference>
<keyword evidence="5" id="KW-0547">Nucleotide-binding</keyword>
<feature type="region of interest" description="Disordered" evidence="9">
    <location>
        <begin position="99"/>
        <end position="118"/>
    </location>
</feature>
<dbReference type="Pfam" id="PF00005">
    <property type="entry name" value="ABC_tran"/>
    <property type="match status" value="1"/>
</dbReference>
<evidence type="ECO:0000256" key="1">
    <source>
        <dbReference type="ARBA" id="ARBA00004141"/>
    </source>
</evidence>
<dbReference type="InterPro" id="IPR026082">
    <property type="entry name" value="ABCA"/>
</dbReference>
<dbReference type="GO" id="GO:0005319">
    <property type="term" value="F:lipid transporter activity"/>
    <property type="evidence" value="ECO:0007669"/>
    <property type="project" value="TreeGrafter"/>
</dbReference>
<keyword evidence="13" id="KW-1185">Reference proteome</keyword>
<evidence type="ECO:0000256" key="10">
    <source>
        <dbReference type="SAM" id="Phobius"/>
    </source>
</evidence>
<dbReference type="PROSITE" id="PS50893">
    <property type="entry name" value="ABC_TRANSPORTER_2"/>
    <property type="match status" value="1"/>
</dbReference>
<comment type="similarity">
    <text evidence="2">Belongs to the ABC transporter superfamily. ABCA family.</text>
</comment>
<keyword evidence="6" id="KW-0067">ATP-binding</keyword>
<evidence type="ECO:0000256" key="6">
    <source>
        <dbReference type="ARBA" id="ARBA00022840"/>
    </source>
</evidence>
<evidence type="ECO:0000256" key="7">
    <source>
        <dbReference type="ARBA" id="ARBA00022989"/>
    </source>
</evidence>
<dbReference type="SUPFAM" id="SSF52540">
    <property type="entry name" value="P-loop containing nucleoside triphosphate hydrolases"/>
    <property type="match status" value="1"/>
</dbReference>
<dbReference type="InterPro" id="IPR003439">
    <property type="entry name" value="ABC_transporter-like_ATP-bd"/>
</dbReference>
<dbReference type="AlphaFoldDB" id="A0A8C5SLS5"/>
<sequence length="458" mass="51688">MLLLFMTSMMTNLIIMPYIRHLLSCFVPMLPVTNFIMSFIFLLRGFPSDEHHVSTQTQLFISTFMPYLQSIILIFLLRYLVMKYDQTVMRRDPIFRISPHRKRTHQNPEELSQADDRDVLDERTRVQSALASVNEGEKPVIIVHDLRKEYKHGKACSSCFKKKGEKKVATRNISFCVKKGEVLGLLGPNGAGKSTTINLIIGDTEPSAGQVHIKGADEAVAEENAALGYCPQENALWSNLTMKEHLEIFAAIKGIRKDDATVAINQISQALQLRGHFKKTIKTLAAGLTRKLCFALSMLGNPTLMLLDEPTTSLDPKGKRLVWRAIQTMLQEKDEGVILTTHHMEEAEVLCDRVAIMVSGQLRCLGSIQYLKSKFGKNYLLQIKVKGVEQGDLVNTEVLKIFPQAARQERISTLLAYKIPMEDALPLSRAFAMLEDAKQHFSLEEYSFSLNTLEQVMA</sequence>
<dbReference type="InterPro" id="IPR003593">
    <property type="entry name" value="AAA+_ATPase"/>
</dbReference>
<keyword evidence="4 10" id="KW-0812">Transmembrane</keyword>
<dbReference type="Gene3D" id="3.40.50.300">
    <property type="entry name" value="P-loop containing nucleotide triphosphate hydrolases"/>
    <property type="match status" value="1"/>
</dbReference>
<dbReference type="SMART" id="SM00382">
    <property type="entry name" value="AAA"/>
    <property type="match status" value="1"/>
</dbReference>
<dbReference type="PANTHER" id="PTHR19229:SF274">
    <property type="entry name" value="ABC-TYPE ORGANIC ANION TRANSPORTER ABCA8"/>
    <property type="match status" value="1"/>
</dbReference>
<reference evidence="12" key="1">
    <citation type="submission" date="2025-08" db="UniProtKB">
        <authorList>
            <consortium name="Ensembl"/>
        </authorList>
    </citation>
    <scope>IDENTIFICATION</scope>
</reference>
<keyword evidence="3" id="KW-0813">Transport</keyword>
<dbReference type="Pfam" id="PF23321">
    <property type="entry name" value="R1_ABCA1"/>
    <property type="match status" value="1"/>
</dbReference>
<comment type="subcellular location">
    <subcellularLocation>
        <location evidence="1">Membrane</location>
        <topology evidence="1">Multi-pass membrane protein</topology>
    </subcellularLocation>
</comment>
<evidence type="ECO:0000313" key="13">
    <source>
        <dbReference type="Proteomes" id="UP000694406"/>
    </source>
</evidence>